<dbReference type="Proteomes" id="UP001301769">
    <property type="component" value="Unassembled WGS sequence"/>
</dbReference>
<sequence>MEMDQDHPETGTTPVVLPNGPPQSGILVPAILGAANLGPLERMQKLCRWLDSEPQITITVNGELWDWMSAYVESLELEEFVGAVVDRDYDVNTLSDDEIEYFYKDTSYDKGDYLWATKRALEKAKRIRLHQRTHFIEKFDAVLTAITKKEERVEFLRLRADEQREVLLDEKGMPAWPCVETNHKNALYPESDQDDEPEGYSGLGFEPIVEKHHQDRRARLDAIQKERDRRILHEYIQGMSSQRKRLCWAMVPIWNKLEREEWLDYEVYREVIRKYGAPTWVDGNGKLVQVSDKVQRMLWEGQLSAREAMGCFRTTRPMPIFKVEDDVV</sequence>
<comment type="caution">
    <text evidence="2">The sequence shown here is derived from an EMBL/GenBank/DDBJ whole genome shotgun (WGS) entry which is preliminary data.</text>
</comment>
<keyword evidence="3" id="KW-1185">Reference proteome</keyword>
<reference evidence="2" key="2">
    <citation type="submission" date="2023-05" db="EMBL/GenBank/DDBJ databases">
        <authorList>
            <consortium name="Lawrence Berkeley National Laboratory"/>
            <person name="Steindorff A."/>
            <person name="Hensen N."/>
            <person name="Bonometti L."/>
            <person name="Westerberg I."/>
            <person name="Brannstrom I.O."/>
            <person name="Guillou S."/>
            <person name="Cros-Aarteil S."/>
            <person name="Calhoun S."/>
            <person name="Haridas S."/>
            <person name="Kuo A."/>
            <person name="Mondo S."/>
            <person name="Pangilinan J."/>
            <person name="Riley R."/>
            <person name="Labutti K."/>
            <person name="Andreopoulos B."/>
            <person name="Lipzen A."/>
            <person name="Chen C."/>
            <person name="Yanf M."/>
            <person name="Daum C."/>
            <person name="Ng V."/>
            <person name="Clum A."/>
            <person name="Ohm R."/>
            <person name="Martin F."/>
            <person name="Silar P."/>
            <person name="Natvig D."/>
            <person name="Lalanne C."/>
            <person name="Gautier V."/>
            <person name="Ament-Velasquez S.L."/>
            <person name="Kruys A."/>
            <person name="Hutchinson M.I."/>
            <person name="Powell A.J."/>
            <person name="Barry K."/>
            <person name="Miller A.N."/>
            <person name="Grigoriev I.V."/>
            <person name="Debuchy R."/>
            <person name="Gladieux P."/>
            <person name="Thoren M.H."/>
            <person name="Johannesson H."/>
        </authorList>
    </citation>
    <scope>NUCLEOTIDE SEQUENCE</scope>
    <source>
        <strain evidence="2">PSN293</strain>
    </source>
</reference>
<evidence type="ECO:0000256" key="1">
    <source>
        <dbReference type="SAM" id="MobiDB-lite"/>
    </source>
</evidence>
<accession>A0AAN6YH54</accession>
<name>A0AAN6YH54_9PEZI</name>
<gene>
    <name evidence="2" type="ORF">QBC37DRAFT_368454</name>
</gene>
<reference evidence="2" key="1">
    <citation type="journal article" date="2023" name="Mol. Phylogenet. Evol.">
        <title>Genome-scale phylogeny and comparative genomics of the fungal order Sordariales.</title>
        <authorList>
            <person name="Hensen N."/>
            <person name="Bonometti L."/>
            <person name="Westerberg I."/>
            <person name="Brannstrom I.O."/>
            <person name="Guillou S."/>
            <person name="Cros-Aarteil S."/>
            <person name="Calhoun S."/>
            <person name="Haridas S."/>
            <person name="Kuo A."/>
            <person name="Mondo S."/>
            <person name="Pangilinan J."/>
            <person name="Riley R."/>
            <person name="LaButti K."/>
            <person name="Andreopoulos B."/>
            <person name="Lipzen A."/>
            <person name="Chen C."/>
            <person name="Yan M."/>
            <person name="Daum C."/>
            <person name="Ng V."/>
            <person name="Clum A."/>
            <person name="Steindorff A."/>
            <person name="Ohm R.A."/>
            <person name="Martin F."/>
            <person name="Silar P."/>
            <person name="Natvig D.O."/>
            <person name="Lalanne C."/>
            <person name="Gautier V."/>
            <person name="Ament-Velasquez S.L."/>
            <person name="Kruys A."/>
            <person name="Hutchinson M.I."/>
            <person name="Powell A.J."/>
            <person name="Barry K."/>
            <person name="Miller A.N."/>
            <person name="Grigoriev I.V."/>
            <person name="Debuchy R."/>
            <person name="Gladieux P."/>
            <person name="Hiltunen Thoren M."/>
            <person name="Johannesson H."/>
        </authorList>
    </citation>
    <scope>NUCLEOTIDE SEQUENCE</scope>
    <source>
        <strain evidence="2">PSN293</strain>
    </source>
</reference>
<evidence type="ECO:0000313" key="3">
    <source>
        <dbReference type="Proteomes" id="UP001301769"/>
    </source>
</evidence>
<evidence type="ECO:0000313" key="2">
    <source>
        <dbReference type="EMBL" id="KAK4219044.1"/>
    </source>
</evidence>
<proteinExistence type="predicted"/>
<organism evidence="2 3">
    <name type="scientific">Rhypophila decipiens</name>
    <dbReference type="NCBI Taxonomy" id="261697"/>
    <lineage>
        <taxon>Eukaryota</taxon>
        <taxon>Fungi</taxon>
        <taxon>Dikarya</taxon>
        <taxon>Ascomycota</taxon>
        <taxon>Pezizomycotina</taxon>
        <taxon>Sordariomycetes</taxon>
        <taxon>Sordariomycetidae</taxon>
        <taxon>Sordariales</taxon>
        <taxon>Naviculisporaceae</taxon>
        <taxon>Rhypophila</taxon>
    </lineage>
</organism>
<protein>
    <submittedName>
        <fullName evidence="2">Uncharacterized protein</fullName>
    </submittedName>
</protein>
<dbReference type="AlphaFoldDB" id="A0AAN6YH54"/>
<dbReference type="EMBL" id="MU858050">
    <property type="protein sequence ID" value="KAK4219044.1"/>
    <property type="molecule type" value="Genomic_DNA"/>
</dbReference>
<feature type="region of interest" description="Disordered" evidence="1">
    <location>
        <begin position="1"/>
        <end position="21"/>
    </location>
</feature>